<sequence>MPETSPWDEIAVPGTDFNVRQVAAKTAVPCFWGRDVSGACLFIVELHGDHTAQYRKNAVTVNGVDVDLRAGDQGQQHLVLALERQVDRDLFEGLCRTLAFALEHATDSASSLAVSLAHIRRWKTFLSGRSQHLSAEDVRGLFAEIVFLTELIDREMPSNAVVEAWLGPERSHQDFIFGNTAVEVKSLSGAERSSIRISSEDQLESLNDALFLRVYRLSNLADAAGARSLNELVAAVQARLDKAEAIEAFDRKLVAHGYAPLPDYDEPRFVVSDVRSYRVVDDFPRLMRSQLPTGIAKVAYDIRLETIAQYECDGAAVFGGE</sequence>
<keyword evidence="2" id="KW-1185">Reference proteome</keyword>
<reference evidence="1" key="1">
    <citation type="journal article" date="2014" name="Int. J. Syst. Evol. Microbiol.">
        <title>Complete genome sequence of Corynebacterium casei LMG S-19264T (=DSM 44701T), isolated from a smear-ripened cheese.</title>
        <authorList>
            <consortium name="US DOE Joint Genome Institute (JGI-PGF)"/>
            <person name="Walter F."/>
            <person name="Albersmeier A."/>
            <person name="Kalinowski J."/>
            <person name="Ruckert C."/>
        </authorList>
    </citation>
    <scope>NUCLEOTIDE SEQUENCE</scope>
    <source>
        <strain evidence="1">JCM 13306</strain>
    </source>
</reference>
<gene>
    <name evidence="1" type="ORF">GCM10009090_09780</name>
</gene>
<dbReference type="RefSeq" id="WP_025513270.1">
    <property type="nucleotide sequence ID" value="NZ_BNBA01000005.1"/>
</dbReference>
<proteinExistence type="predicted"/>
<dbReference type="EMBL" id="BNBA01000005">
    <property type="protein sequence ID" value="GHH49802.1"/>
    <property type="molecule type" value="Genomic_DNA"/>
</dbReference>
<accession>A0A919F5Z3</accession>
<dbReference type="AlphaFoldDB" id="A0A919F5Z3"/>
<organism evidence="1 2">
    <name type="scientific">Xanthomonas boreopolis</name>
    <dbReference type="NCBI Taxonomy" id="86183"/>
    <lineage>
        <taxon>Bacteria</taxon>
        <taxon>Pseudomonadati</taxon>
        <taxon>Pseudomonadota</taxon>
        <taxon>Gammaproteobacteria</taxon>
        <taxon>Lysobacterales</taxon>
        <taxon>Lysobacteraceae</taxon>
        <taxon>Xanthomonas</taxon>
    </lineage>
</organism>
<protein>
    <recommendedName>
        <fullName evidence="3">PD-(D/E)XK motif protein</fullName>
    </recommendedName>
</protein>
<name>A0A919F5Z3_9XANT</name>
<dbReference type="InterPro" id="IPR025534">
    <property type="entry name" value="DUF4420"/>
</dbReference>
<evidence type="ECO:0000313" key="1">
    <source>
        <dbReference type="EMBL" id="GHH49802.1"/>
    </source>
</evidence>
<evidence type="ECO:0008006" key="3">
    <source>
        <dbReference type="Google" id="ProtNLM"/>
    </source>
</evidence>
<reference evidence="1" key="2">
    <citation type="submission" date="2020-09" db="EMBL/GenBank/DDBJ databases">
        <authorList>
            <person name="Sun Q."/>
            <person name="Ohkuma M."/>
        </authorList>
    </citation>
    <scope>NUCLEOTIDE SEQUENCE</scope>
    <source>
        <strain evidence="1">JCM 13306</strain>
    </source>
</reference>
<dbReference type="Proteomes" id="UP000623958">
    <property type="component" value="Unassembled WGS sequence"/>
</dbReference>
<evidence type="ECO:0000313" key="2">
    <source>
        <dbReference type="Proteomes" id="UP000623958"/>
    </source>
</evidence>
<comment type="caution">
    <text evidence="1">The sequence shown here is derived from an EMBL/GenBank/DDBJ whole genome shotgun (WGS) entry which is preliminary data.</text>
</comment>
<dbReference type="Pfam" id="PF14390">
    <property type="entry name" value="DUF4420"/>
    <property type="match status" value="1"/>
</dbReference>